<dbReference type="PANTHER" id="PTHR30521:SF5">
    <property type="entry name" value="BLR4509 PROTEIN"/>
    <property type="match status" value="1"/>
</dbReference>
<dbReference type="PANTHER" id="PTHR30521">
    <property type="entry name" value="DEFERROCHELATASE/PEROXIDASE"/>
    <property type="match status" value="1"/>
</dbReference>
<dbReference type="Proteomes" id="UP001519288">
    <property type="component" value="Unassembled WGS sequence"/>
</dbReference>
<comment type="caution">
    <text evidence="7">The sequence shown here is derived from an EMBL/GenBank/DDBJ whole genome shotgun (WGS) entry which is preliminary data.</text>
</comment>
<dbReference type="EMBL" id="JAGGLD010000001">
    <property type="protein sequence ID" value="MBP2000352.1"/>
    <property type="molecule type" value="Genomic_DNA"/>
</dbReference>
<dbReference type="InterPro" id="IPR006314">
    <property type="entry name" value="Dyp_peroxidase"/>
</dbReference>
<name>A0ABS4JF60_9BACL</name>
<sequence length="349" mass="38401">MGDRGESAAEHWEAPFGTDQIHVAFALFASNEIALDTAREAAKQAYHEIGGISVQYHMDVGMMPDGRTHLGFRDGISNPYIDGSPFPPAFGHEGPVKSGEFLFGYPNESGQIMEGPSPAPLGHNGSYLSLRKLHICAAAYRRYVQEKATASLSAERIGAKMVGRWPSGTPLALSPEEDDTRLSEDESRINVFSYADDPKGFKCPISAHVRRAFPRDSLQDQVVDVNIHRLLRRSTVYGPALTKGVLEDDGHDRGIIFAGICTSLIRQYEFIKTEWLNGGNFVGLSTEQDPVTGNKDGEHTFTIPAKPLRHRLKEVPEFSITRGGEYFFIPSLTALRWLAEQAGQGPSDL</sequence>
<dbReference type="SUPFAM" id="SSF54909">
    <property type="entry name" value="Dimeric alpha+beta barrel"/>
    <property type="match status" value="1"/>
</dbReference>
<organism evidence="7 8">
    <name type="scientific">Paenibacillus shirakamiensis</name>
    <dbReference type="NCBI Taxonomy" id="1265935"/>
    <lineage>
        <taxon>Bacteria</taxon>
        <taxon>Bacillati</taxon>
        <taxon>Bacillota</taxon>
        <taxon>Bacilli</taxon>
        <taxon>Bacillales</taxon>
        <taxon>Paenibacillaceae</taxon>
        <taxon>Paenibacillus</taxon>
    </lineage>
</organism>
<keyword evidence="5" id="KW-0408">Iron</keyword>
<evidence type="ECO:0000256" key="3">
    <source>
        <dbReference type="ARBA" id="ARBA00022723"/>
    </source>
</evidence>
<protein>
    <submittedName>
        <fullName evidence="7">Dyp-type peroxidase family</fullName>
    </submittedName>
</protein>
<comment type="similarity">
    <text evidence="6">Belongs to the DyP-type peroxidase family.</text>
</comment>
<keyword evidence="4" id="KW-0560">Oxidoreductase</keyword>
<keyword evidence="2 7" id="KW-0575">Peroxidase</keyword>
<accession>A0ABS4JF60</accession>
<evidence type="ECO:0000256" key="2">
    <source>
        <dbReference type="ARBA" id="ARBA00022559"/>
    </source>
</evidence>
<evidence type="ECO:0000256" key="4">
    <source>
        <dbReference type="ARBA" id="ARBA00023002"/>
    </source>
</evidence>
<evidence type="ECO:0000313" key="7">
    <source>
        <dbReference type="EMBL" id="MBP2000352.1"/>
    </source>
</evidence>
<dbReference type="GO" id="GO:0004601">
    <property type="term" value="F:peroxidase activity"/>
    <property type="evidence" value="ECO:0007669"/>
    <property type="project" value="UniProtKB-KW"/>
</dbReference>
<evidence type="ECO:0000313" key="8">
    <source>
        <dbReference type="Proteomes" id="UP001519288"/>
    </source>
</evidence>
<dbReference type="PROSITE" id="PS51404">
    <property type="entry name" value="DYP_PEROXIDASE"/>
    <property type="match status" value="1"/>
</dbReference>
<dbReference type="InterPro" id="IPR011008">
    <property type="entry name" value="Dimeric_a/b-barrel"/>
</dbReference>
<evidence type="ECO:0000256" key="5">
    <source>
        <dbReference type="ARBA" id="ARBA00023004"/>
    </source>
</evidence>
<reference evidence="7 8" key="1">
    <citation type="submission" date="2021-03" db="EMBL/GenBank/DDBJ databases">
        <title>Genomic Encyclopedia of Type Strains, Phase IV (KMG-IV): sequencing the most valuable type-strain genomes for metagenomic binning, comparative biology and taxonomic classification.</title>
        <authorList>
            <person name="Goeker M."/>
        </authorList>
    </citation>
    <scope>NUCLEOTIDE SEQUENCE [LARGE SCALE GENOMIC DNA]</scope>
    <source>
        <strain evidence="7 8">DSM 26806</strain>
    </source>
</reference>
<evidence type="ECO:0000256" key="1">
    <source>
        <dbReference type="ARBA" id="ARBA00001970"/>
    </source>
</evidence>
<keyword evidence="8" id="KW-1185">Reference proteome</keyword>
<keyword evidence="3" id="KW-0479">Metal-binding</keyword>
<comment type="cofactor">
    <cofactor evidence="1">
        <name>heme b</name>
        <dbReference type="ChEBI" id="CHEBI:60344"/>
    </cofactor>
</comment>
<evidence type="ECO:0000256" key="6">
    <source>
        <dbReference type="ARBA" id="ARBA00025737"/>
    </source>
</evidence>
<gene>
    <name evidence="7" type="ORF">J2Z69_001371</name>
</gene>
<proteinExistence type="inferred from homology"/>